<dbReference type="EMBL" id="JAPFPW010000008">
    <property type="protein sequence ID" value="MCW7753974.1"/>
    <property type="molecule type" value="Genomic_DNA"/>
</dbReference>
<dbReference type="SUPFAM" id="SSF52540">
    <property type="entry name" value="P-loop containing nucleoside triphosphate hydrolases"/>
    <property type="match status" value="1"/>
</dbReference>
<evidence type="ECO:0008006" key="3">
    <source>
        <dbReference type="Google" id="ProtNLM"/>
    </source>
</evidence>
<reference evidence="1 2" key="1">
    <citation type="submission" date="2022-11" db="EMBL/GenBank/DDBJ databases">
        <title>Desulfobotulus tamanensis H1 sp. nov. - anaerobic, alkaliphilic, sulphate reducing bacterium isolated from terrestrial mud volcano.</title>
        <authorList>
            <person name="Frolova A."/>
            <person name="Merkel A.Y."/>
            <person name="Slobodkin A.I."/>
        </authorList>
    </citation>
    <scope>NUCLEOTIDE SEQUENCE [LARGE SCALE GENOMIC DNA]</scope>
    <source>
        <strain evidence="1 2">H1</strain>
    </source>
</reference>
<dbReference type="Gene3D" id="3.40.50.300">
    <property type="entry name" value="P-loop containing nucleotide triphosphate hydrolases"/>
    <property type="match status" value="1"/>
</dbReference>
<keyword evidence="2" id="KW-1185">Reference proteome</keyword>
<dbReference type="InterPro" id="IPR027417">
    <property type="entry name" value="P-loop_NTPase"/>
</dbReference>
<protein>
    <recommendedName>
        <fullName evidence="3">ATP-binding cassette domain-containing protein</fullName>
    </recommendedName>
</protein>
<dbReference type="RefSeq" id="WP_265424843.1">
    <property type="nucleotide sequence ID" value="NZ_JAPFPW010000008.1"/>
</dbReference>
<gene>
    <name evidence="1" type="ORF">OOT00_08245</name>
</gene>
<organism evidence="1 2">
    <name type="scientific">Desulfobotulus pelophilus</name>
    <dbReference type="NCBI Taxonomy" id="2823377"/>
    <lineage>
        <taxon>Bacteria</taxon>
        <taxon>Pseudomonadati</taxon>
        <taxon>Thermodesulfobacteriota</taxon>
        <taxon>Desulfobacteria</taxon>
        <taxon>Desulfobacterales</taxon>
        <taxon>Desulfobacteraceae</taxon>
        <taxon>Desulfobotulus</taxon>
    </lineage>
</organism>
<proteinExistence type="predicted"/>
<name>A0ABT3N952_9BACT</name>
<sequence>MPDIQGVSIRLESICLGEPLPGPLSLDLKAGDICEIQSDAPEKIRYFLKFLATLLRPVSGRYWLDDRALDFSAYQSLLPVKRRIAYMTTDAALITNRSLQENILMGKAWHRNTMHPEMSPLCRELCAAFCLEEKLHLRPAALGIMGQRAVVAVRGLAKEPGLIIVERPEDFVGRGRKHILVQALKACSEQGASIIFWTDDAAIGKGWTTRKWLLEGDSFREVGPDGRE</sequence>
<evidence type="ECO:0000313" key="2">
    <source>
        <dbReference type="Proteomes" id="UP001209681"/>
    </source>
</evidence>
<evidence type="ECO:0000313" key="1">
    <source>
        <dbReference type="EMBL" id="MCW7753974.1"/>
    </source>
</evidence>
<dbReference type="Proteomes" id="UP001209681">
    <property type="component" value="Unassembled WGS sequence"/>
</dbReference>
<accession>A0ABT3N952</accession>
<comment type="caution">
    <text evidence="1">The sequence shown here is derived from an EMBL/GenBank/DDBJ whole genome shotgun (WGS) entry which is preliminary data.</text>
</comment>